<evidence type="ECO:0000256" key="4">
    <source>
        <dbReference type="ARBA" id="ARBA00022692"/>
    </source>
</evidence>
<keyword evidence="4 8" id="KW-0812">Transmembrane</keyword>
<keyword evidence="5" id="KW-0378">Hydrolase</keyword>
<evidence type="ECO:0000256" key="5">
    <source>
        <dbReference type="ARBA" id="ARBA00022801"/>
    </source>
</evidence>
<protein>
    <submittedName>
        <fullName evidence="9">Exosortase</fullName>
    </submittedName>
</protein>
<feature type="transmembrane region" description="Helical" evidence="8">
    <location>
        <begin position="274"/>
        <end position="297"/>
    </location>
</feature>
<sequence>MTSTPMTKLAPAGQPQPLITPIGWAWIAVCLAFFGWMHWNFLFQTYLWSKDPDWSHVLIIPGISIYYIYLNKTRLQAAPKQLCWWALPLIFIGLYSYVFWIFPGRNDMFRGYSMVLTIFATALFLFGPAAMRVLWFPIAYLVLAVKVSDAIWSRIAERLQDIAAAGATVMLQLFSEFMDFTVDNAGNTITMGFWRDGLWVEEGMNVAEACAGLRMLMAFIALGVAMAFLFDRAWWQRLIMIGLAVPIAVLVNIGRVTALGLIYTVDKEYAQGDFHLFVGMLMLIPAAGLFLLVGWVLEKVIIRDPEAESKAHEKLVEQAAAQAALSKEEPKKVAPGLVAKGLVLGAALALVTGIVYAMLFNGFSARPVPGLEWMPKALSLIGVAVGLVILVGLALFARKSAPGRRGLATWCFAAAMICGLFGVAATGKQSILSWQKIVLHKEAVELRHNLNDLPLDKGPYSFIEDQILPPEIIDELGTEHYLSRWYRNTSIDEGQPGSLVRLHIAYYTGINDTVPHVPDRCFIAAGVKHKGLSDQTIAIDPEVATPRDGLPGYQATALLPLPGEPEYAPGTVVTLPEREINTVRFTYGPPDNVKEDQHVIYFFAANGKYLASPNAVRAQGFDIRDAHSYYCKIEIQVLGENDPDAVTRHTTDLLNVFLPDIMACLPDWDDVKAGRWPIQPGEPSAP</sequence>
<evidence type="ECO:0000256" key="7">
    <source>
        <dbReference type="ARBA" id="ARBA00023136"/>
    </source>
</evidence>
<dbReference type="AlphaFoldDB" id="A0A7X0LJZ7"/>
<dbReference type="RefSeq" id="WP_184676885.1">
    <property type="nucleotide sequence ID" value="NZ_JACHGY010000001.1"/>
</dbReference>
<name>A0A7X0LJZ7_9BACT</name>
<gene>
    <name evidence="9" type="ORF">HNQ40_001105</name>
</gene>
<organism evidence="9 10">
    <name type="scientific">Algisphaera agarilytica</name>
    <dbReference type="NCBI Taxonomy" id="1385975"/>
    <lineage>
        <taxon>Bacteria</taxon>
        <taxon>Pseudomonadati</taxon>
        <taxon>Planctomycetota</taxon>
        <taxon>Phycisphaerae</taxon>
        <taxon>Phycisphaerales</taxon>
        <taxon>Phycisphaeraceae</taxon>
        <taxon>Algisphaera</taxon>
    </lineage>
</organism>
<feature type="transmembrane region" description="Helical" evidence="8">
    <location>
        <begin position="82"/>
        <end position="102"/>
    </location>
</feature>
<reference evidence="9 10" key="1">
    <citation type="submission" date="2020-08" db="EMBL/GenBank/DDBJ databases">
        <title>Genomic Encyclopedia of Type Strains, Phase IV (KMG-IV): sequencing the most valuable type-strain genomes for metagenomic binning, comparative biology and taxonomic classification.</title>
        <authorList>
            <person name="Goeker M."/>
        </authorList>
    </citation>
    <scope>NUCLEOTIDE SEQUENCE [LARGE SCALE GENOMIC DNA]</scope>
    <source>
        <strain evidence="9 10">DSM 103725</strain>
    </source>
</reference>
<feature type="transmembrane region" description="Helical" evidence="8">
    <location>
        <begin position="21"/>
        <end position="42"/>
    </location>
</feature>
<evidence type="ECO:0000313" key="9">
    <source>
        <dbReference type="EMBL" id="MBB6429299.1"/>
    </source>
</evidence>
<proteinExistence type="predicted"/>
<evidence type="ECO:0000313" key="10">
    <source>
        <dbReference type="Proteomes" id="UP000541810"/>
    </source>
</evidence>
<dbReference type="InterPro" id="IPR026392">
    <property type="entry name" value="Exo/Archaeosortase_dom"/>
</dbReference>
<feature type="transmembrane region" description="Helical" evidence="8">
    <location>
        <begin position="108"/>
        <end position="126"/>
    </location>
</feature>
<feature type="transmembrane region" description="Helical" evidence="8">
    <location>
        <begin position="337"/>
        <end position="357"/>
    </location>
</feature>
<evidence type="ECO:0000256" key="8">
    <source>
        <dbReference type="SAM" id="Phobius"/>
    </source>
</evidence>
<dbReference type="InterPro" id="IPR013426">
    <property type="entry name" value="EpsH-like"/>
</dbReference>
<dbReference type="Pfam" id="PF09721">
    <property type="entry name" value="Exosortase_EpsH"/>
    <property type="match status" value="1"/>
</dbReference>
<dbReference type="Proteomes" id="UP000541810">
    <property type="component" value="Unassembled WGS sequence"/>
</dbReference>
<dbReference type="GO" id="GO:0008233">
    <property type="term" value="F:peptidase activity"/>
    <property type="evidence" value="ECO:0007669"/>
    <property type="project" value="UniProtKB-KW"/>
</dbReference>
<dbReference type="EMBL" id="JACHGY010000001">
    <property type="protein sequence ID" value="MBB6429299.1"/>
    <property type="molecule type" value="Genomic_DNA"/>
</dbReference>
<dbReference type="NCBIfam" id="TIGR02602">
    <property type="entry name" value="8TM_EpsH"/>
    <property type="match status" value="1"/>
</dbReference>
<keyword evidence="7 8" id="KW-0472">Membrane</keyword>
<accession>A0A7X0LJZ7</accession>
<dbReference type="GO" id="GO:0005886">
    <property type="term" value="C:plasma membrane"/>
    <property type="evidence" value="ECO:0007669"/>
    <property type="project" value="UniProtKB-SubCell"/>
</dbReference>
<keyword evidence="6 8" id="KW-1133">Transmembrane helix</keyword>
<keyword evidence="3" id="KW-0645">Protease</keyword>
<comment type="subcellular location">
    <subcellularLocation>
        <location evidence="1">Cell membrane</location>
        <topology evidence="1">Multi-pass membrane protein</topology>
    </subcellularLocation>
</comment>
<feature type="transmembrane region" description="Helical" evidence="8">
    <location>
        <begin position="377"/>
        <end position="395"/>
    </location>
</feature>
<feature type="transmembrane region" description="Helical" evidence="8">
    <location>
        <begin position="211"/>
        <end position="231"/>
    </location>
</feature>
<evidence type="ECO:0000256" key="2">
    <source>
        <dbReference type="ARBA" id="ARBA00022475"/>
    </source>
</evidence>
<dbReference type="NCBIfam" id="TIGR04178">
    <property type="entry name" value="exo_archaeo"/>
    <property type="match status" value="1"/>
</dbReference>
<dbReference type="InterPro" id="IPR019127">
    <property type="entry name" value="Exosortase"/>
</dbReference>
<feature type="transmembrane region" description="Helical" evidence="8">
    <location>
        <begin position="407"/>
        <end position="427"/>
    </location>
</feature>
<dbReference type="GO" id="GO:0006508">
    <property type="term" value="P:proteolysis"/>
    <property type="evidence" value="ECO:0007669"/>
    <property type="project" value="UniProtKB-KW"/>
</dbReference>
<keyword evidence="2" id="KW-1003">Cell membrane</keyword>
<evidence type="ECO:0000256" key="3">
    <source>
        <dbReference type="ARBA" id="ARBA00022670"/>
    </source>
</evidence>
<comment type="caution">
    <text evidence="9">The sequence shown here is derived from an EMBL/GenBank/DDBJ whole genome shotgun (WGS) entry which is preliminary data.</text>
</comment>
<evidence type="ECO:0000256" key="1">
    <source>
        <dbReference type="ARBA" id="ARBA00004651"/>
    </source>
</evidence>
<keyword evidence="10" id="KW-1185">Reference proteome</keyword>
<feature type="transmembrane region" description="Helical" evidence="8">
    <location>
        <begin position="238"/>
        <end position="262"/>
    </location>
</feature>
<evidence type="ECO:0000256" key="6">
    <source>
        <dbReference type="ARBA" id="ARBA00022989"/>
    </source>
</evidence>
<feature type="transmembrane region" description="Helical" evidence="8">
    <location>
        <begin position="54"/>
        <end position="70"/>
    </location>
</feature>